<protein>
    <submittedName>
        <fullName evidence="4">DUF5606 domain-containing protein</fullName>
    </submittedName>
</protein>
<accession>A0A9D1XPA2</accession>
<dbReference type="InterPro" id="IPR041218">
    <property type="entry name" value="DUF5606"/>
</dbReference>
<name>A0A9D1XPA2_9BACT</name>
<comment type="caution">
    <text evidence="4">The sequence shown here is derived from an EMBL/GenBank/DDBJ whole genome shotgun (WGS) entry which is preliminary data.</text>
</comment>
<dbReference type="InterPro" id="IPR049280">
    <property type="entry name" value="DUF6852"/>
</dbReference>
<evidence type="ECO:0000313" key="4">
    <source>
        <dbReference type="EMBL" id="HIX85073.1"/>
    </source>
</evidence>
<evidence type="ECO:0000256" key="1">
    <source>
        <dbReference type="SAM" id="MobiDB-lite"/>
    </source>
</evidence>
<feature type="region of interest" description="Disordered" evidence="1">
    <location>
        <begin position="129"/>
        <end position="153"/>
    </location>
</feature>
<reference evidence="4" key="1">
    <citation type="journal article" date="2021" name="PeerJ">
        <title>Extensive microbial diversity within the chicken gut microbiome revealed by metagenomics and culture.</title>
        <authorList>
            <person name="Gilroy R."/>
            <person name="Ravi A."/>
            <person name="Getino M."/>
            <person name="Pursley I."/>
            <person name="Horton D.L."/>
            <person name="Alikhan N.F."/>
            <person name="Baker D."/>
            <person name="Gharbi K."/>
            <person name="Hall N."/>
            <person name="Watson M."/>
            <person name="Adriaenssens E.M."/>
            <person name="Foster-Nyarko E."/>
            <person name="Jarju S."/>
            <person name="Secka A."/>
            <person name="Antonio M."/>
            <person name="Oren A."/>
            <person name="Chaudhuri R.R."/>
            <person name="La Ragione R."/>
            <person name="Hildebrand F."/>
            <person name="Pallen M.J."/>
        </authorList>
    </citation>
    <scope>NUCLEOTIDE SEQUENCE</scope>
    <source>
        <strain evidence="4">ChiHecec2B26-12326</strain>
    </source>
</reference>
<organism evidence="4 5">
    <name type="scientific">Candidatus Parabacteroides intestinigallinarum</name>
    <dbReference type="NCBI Taxonomy" id="2838722"/>
    <lineage>
        <taxon>Bacteria</taxon>
        <taxon>Pseudomonadati</taxon>
        <taxon>Bacteroidota</taxon>
        <taxon>Bacteroidia</taxon>
        <taxon>Bacteroidales</taxon>
        <taxon>Tannerellaceae</taxon>
        <taxon>Parabacteroides</taxon>
    </lineage>
</organism>
<feature type="compositionally biased region" description="Low complexity" evidence="1">
    <location>
        <begin position="131"/>
        <end position="153"/>
    </location>
</feature>
<evidence type="ECO:0000313" key="5">
    <source>
        <dbReference type="Proteomes" id="UP000823847"/>
    </source>
</evidence>
<evidence type="ECO:0000259" key="3">
    <source>
        <dbReference type="Pfam" id="PF21186"/>
    </source>
</evidence>
<feature type="domain" description="DUF6852" evidence="3">
    <location>
        <begin position="50"/>
        <end position="120"/>
    </location>
</feature>
<gene>
    <name evidence="4" type="ORF">H9848_00450</name>
</gene>
<feature type="domain" description="DUF5606" evidence="2">
    <location>
        <begin position="2"/>
        <end position="47"/>
    </location>
</feature>
<dbReference type="Pfam" id="PF21186">
    <property type="entry name" value="DUF6852"/>
    <property type="match status" value="1"/>
</dbReference>
<reference evidence="4" key="2">
    <citation type="submission" date="2021-04" db="EMBL/GenBank/DDBJ databases">
        <authorList>
            <person name="Gilroy R."/>
        </authorList>
    </citation>
    <scope>NUCLEOTIDE SEQUENCE</scope>
    <source>
        <strain evidence="4">ChiHecec2B26-12326</strain>
    </source>
</reference>
<dbReference type="Gene3D" id="1.10.10.1650">
    <property type="match status" value="1"/>
</dbReference>
<sequence>MLNTILSIAGKPGLYKLASQGKNMLIVESLTDNRKVPAYAKDKVISLGDIAIYTEEGEVPLHEVLTSMRNKEEGKVASLAPSKASSDDLRAYLAEVLPNFDRERVYPSDIRKLITWYNILVNAGITDFTPEETPQAEPEAAPEASNAPEAAGE</sequence>
<dbReference type="AlphaFoldDB" id="A0A9D1XPA2"/>
<dbReference type="Pfam" id="PF18347">
    <property type="entry name" value="DUF5606"/>
    <property type="match status" value="1"/>
</dbReference>
<dbReference type="Proteomes" id="UP000823847">
    <property type="component" value="Unassembled WGS sequence"/>
</dbReference>
<dbReference type="EMBL" id="DXEN01000004">
    <property type="protein sequence ID" value="HIX85073.1"/>
    <property type="molecule type" value="Genomic_DNA"/>
</dbReference>
<dbReference type="Gene3D" id="2.30.30.730">
    <property type="match status" value="1"/>
</dbReference>
<evidence type="ECO:0000259" key="2">
    <source>
        <dbReference type="Pfam" id="PF18347"/>
    </source>
</evidence>
<proteinExistence type="predicted"/>
<dbReference type="InterPro" id="IPR049281">
    <property type="entry name" value="BVU_3817-like_C_sf"/>
</dbReference>
<dbReference type="InterPro" id="IPR049282">
    <property type="entry name" value="BVU_3817_N_sf"/>
</dbReference>